<dbReference type="Pfam" id="PF00117">
    <property type="entry name" value="GATase"/>
    <property type="match status" value="1"/>
</dbReference>
<comment type="catalytic activity">
    <reaction evidence="11">
        <text>UTP + NH4(+) + ATP = CTP + ADP + phosphate + 2 H(+)</text>
        <dbReference type="Rhea" id="RHEA:16597"/>
        <dbReference type="ChEBI" id="CHEBI:15378"/>
        <dbReference type="ChEBI" id="CHEBI:28938"/>
        <dbReference type="ChEBI" id="CHEBI:30616"/>
        <dbReference type="ChEBI" id="CHEBI:37563"/>
        <dbReference type="ChEBI" id="CHEBI:43474"/>
        <dbReference type="ChEBI" id="CHEBI:46398"/>
        <dbReference type="ChEBI" id="CHEBI:456216"/>
    </reaction>
</comment>
<name>A0A1S8N681_CLOSA</name>
<feature type="domain" description="CTP synthase N-terminal" evidence="13">
    <location>
        <begin position="4"/>
        <end position="268"/>
    </location>
</feature>
<dbReference type="GO" id="GO:0042802">
    <property type="term" value="F:identical protein binding"/>
    <property type="evidence" value="ECO:0007669"/>
    <property type="project" value="TreeGrafter"/>
</dbReference>
<evidence type="ECO:0000256" key="11">
    <source>
        <dbReference type="HAMAP-Rule" id="MF_01227"/>
    </source>
</evidence>
<accession>A0A1S8N681</accession>
<feature type="binding site" evidence="11">
    <location>
        <position position="225"/>
    </location>
    <ligand>
        <name>CTP</name>
        <dbReference type="ChEBI" id="CHEBI:37563"/>
        <note>allosteric inhibitor</note>
    </ligand>
</feature>
<gene>
    <name evidence="11 14" type="primary">pyrG</name>
    <name evidence="14" type="ORF">CLOSAC_24520</name>
</gene>
<feature type="binding site" evidence="11">
    <location>
        <position position="243"/>
    </location>
    <ligand>
        <name>ATP</name>
        <dbReference type="ChEBI" id="CHEBI:30616"/>
    </ligand>
</feature>
<evidence type="ECO:0000256" key="8">
    <source>
        <dbReference type="ARBA" id="ARBA00022962"/>
    </source>
</evidence>
<organism evidence="14 15">
    <name type="scientific">Clostridium saccharobutylicum</name>
    <dbReference type="NCBI Taxonomy" id="169679"/>
    <lineage>
        <taxon>Bacteria</taxon>
        <taxon>Bacillati</taxon>
        <taxon>Bacillota</taxon>
        <taxon>Clostridia</taxon>
        <taxon>Eubacteriales</taxon>
        <taxon>Clostridiaceae</taxon>
        <taxon>Clostridium</taxon>
    </lineage>
</organism>
<dbReference type="STRING" id="169679.CSACC_04900"/>
<evidence type="ECO:0000256" key="10">
    <source>
        <dbReference type="ARBA" id="ARBA00047781"/>
    </source>
</evidence>
<evidence type="ECO:0000256" key="1">
    <source>
        <dbReference type="ARBA" id="ARBA00005171"/>
    </source>
</evidence>
<keyword evidence="9 11" id="KW-0665">Pyrimidine biosynthesis</keyword>
<dbReference type="Gene3D" id="3.40.50.880">
    <property type="match status" value="1"/>
</dbReference>
<evidence type="ECO:0000313" key="14">
    <source>
        <dbReference type="EMBL" id="OOM12019.1"/>
    </source>
</evidence>
<dbReference type="GO" id="GO:0004359">
    <property type="term" value="F:glutaminase activity"/>
    <property type="evidence" value="ECO:0007669"/>
    <property type="project" value="RHEA"/>
</dbReference>
<comment type="caution">
    <text evidence="14">The sequence shown here is derived from an EMBL/GenBank/DDBJ whole genome shotgun (WGS) entry which is preliminary data.</text>
</comment>
<keyword evidence="5 11" id="KW-0547">Nucleotide-binding</keyword>
<comment type="caution">
    <text evidence="11">Lacks conserved residue(s) required for the propagation of feature annotation.</text>
</comment>
<feature type="binding site" evidence="11">
    <location>
        <position position="355"/>
    </location>
    <ligand>
        <name>L-glutamine</name>
        <dbReference type="ChEBI" id="CHEBI:58359"/>
    </ligand>
</feature>
<dbReference type="InterPro" id="IPR033828">
    <property type="entry name" value="GATase1_CTP_Synthase"/>
</dbReference>
<dbReference type="NCBIfam" id="TIGR00337">
    <property type="entry name" value="PyrG"/>
    <property type="match status" value="1"/>
</dbReference>
<keyword evidence="7 11" id="KW-0460">Magnesium</keyword>
<dbReference type="GO" id="GO:0097268">
    <property type="term" value="C:cytoophidium"/>
    <property type="evidence" value="ECO:0007669"/>
    <property type="project" value="UniProtKB-ARBA"/>
</dbReference>
<dbReference type="InterPro" id="IPR004468">
    <property type="entry name" value="CTP_synthase"/>
</dbReference>
<feature type="domain" description="Glutamine amidotransferase" evidence="12">
    <location>
        <begin position="303"/>
        <end position="527"/>
    </location>
</feature>
<evidence type="ECO:0000313" key="15">
    <source>
        <dbReference type="Proteomes" id="UP000191154"/>
    </source>
</evidence>
<feature type="binding site" evidence="11">
    <location>
        <begin position="149"/>
        <end position="151"/>
    </location>
    <ligand>
        <name>CTP</name>
        <dbReference type="ChEBI" id="CHEBI:37563"/>
        <note>allosteric inhibitor</note>
    </ligand>
</feature>
<comment type="catalytic activity">
    <reaction evidence="10 11">
        <text>UTP + L-glutamine + ATP + H2O = CTP + L-glutamate + ADP + phosphate + 2 H(+)</text>
        <dbReference type="Rhea" id="RHEA:26426"/>
        <dbReference type="ChEBI" id="CHEBI:15377"/>
        <dbReference type="ChEBI" id="CHEBI:15378"/>
        <dbReference type="ChEBI" id="CHEBI:29985"/>
        <dbReference type="ChEBI" id="CHEBI:30616"/>
        <dbReference type="ChEBI" id="CHEBI:37563"/>
        <dbReference type="ChEBI" id="CHEBI:43474"/>
        <dbReference type="ChEBI" id="CHEBI:46398"/>
        <dbReference type="ChEBI" id="CHEBI:58359"/>
        <dbReference type="ChEBI" id="CHEBI:456216"/>
        <dbReference type="EC" id="6.3.4.2"/>
    </reaction>
</comment>
<dbReference type="GO" id="GO:0044210">
    <property type="term" value="P:'de novo' CTP biosynthetic process"/>
    <property type="evidence" value="ECO:0007669"/>
    <property type="project" value="UniProtKB-UniRule"/>
</dbReference>
<dbReference type="PANTHER" id="PTHR11550:SF0">
    <property type="entry name" value="CTP SYNTHASE-RELATED"/>
    <property type="match status" value="1"/>
</dbReference>
<comment type="similarity">
    <text evidence="2 11">Belongs to the CTP synthase family.</text>
</comment>
<evidence type="ECO:0000259" key="13">
    <source>
        <dbReference type="Pfam" id="PF06418"/>
    </source>
</evidence>
<dbReference type="RefSeq" id="WP_077865669.1">
    <property type="nucleotide sequence ID" value="NZ_LZYZ01000004.1"/>
</dbReference>
<evidence type="ECO:0000256" key="4">
    <source>
        <dbReference type="ARBA" id="ARBA00022723"/>
    </source>
</evidence>
<dbReference type="UniPathway" id="UPA00159">
    <property type="reaction ID" value="UER00277"/>
</dbReference>
<comment type="activity regulation">
    <text evidence="11">Allosterically activated by GTP, when glutamine is the substrate; GTP has no effect on the reaction when ammonia is the substrate. The allosteric effector GTP functions by stabilizing the protein conformation that binds the tetrahedral intermediate(s) formed during glutamine hydrolysis. Inhibited by the product CTP, via allosteric rather than competitive inhibition.</text>
</comment>
<feature type="binding site" evidence="11">
    <location>
        <begin position="189"/>
        <end position="194"/>
    </location>
    <ligand>
        <name>UTP</name>
        <dbReference type="ChEBI" id="CHEBI:46398"/>
    </ligand>
</feature>
<dbReference type="Proteomes" id="UP000191154">
    <property type="component" value="Unassembled WGS sequence"/>
</dbReference>
<feature type="binding site" evidence="11">
    <location>
        <position position="14"/>
    </location>
    <ligand>
        <name>UTP</name>
        <dbReference type="ChEBI" id="CHEBI:46398"/>
    </ligand>
</feature>
<feature type="binding site" evidence="11">
    <location>
        <position position="55"/>
    </location>
    <ligand>
        <name>L-glutamine</name>
        <dbReference type="ChEBI" id="CHEBI:58359"/>
    </ligand>
</feature>
<keyword evidence="6 11" id="KW-0067">ATP-binding</keyword>
<feature type="binding site" evidence="11">
    <location>
        <begin position="383"/>
        <end position="386"/>
    </location>
    <ligand>
        <name>L-glutamine</name>
        <dbReference type="ChEBI" id="CHEBI:58359"/>
    </ligand>
</feature>
<protein>
    <recommendedName>
        <fullName evidence="11">CTP synthase</fullName>
        <ecNumber evidence="11">6.3.4.2</ecNumber>
    </recommendedName>
    <alternativeName>
        <fullName evidence="11">Cytidine 5'-triphosphate synthase</fullName>
    </alternativeName>
    <alternativeName>
        <fullName evidence="11">Cytidine triphosphate synthetase</fullName>
        <shortName evidence="11">CTP synthetase</shortName>
        <shortName evidence="11">CTPS</shortName>
    </alternativeName>
    <alternativeName>
        <fullName evidence="11">UTP--ammonia ligase</fullName>
    </alternativeName>
</protein>
<feature type="binding site" evidence="11">
    <location>
        <position position="406"/>
    </location>
    <ligand>
        <name>L-glutamine</name>
        <dbReference type="ChEBI" id="CHEBI:58359"/>
    </ligand>
</feature>
<keyword evidence="8 11" id="KW-0315">Glutamine amidotransferase</keyword>
<dbReference type="CDD" id="cd01746">
    <property type="entry name" value="GATase1_CTP_Synthase"/>
    <property type="match status" value="1"/>
</dbReference>
<feature type="region of interest" description="Amidoligase domain" evidence="11">
    <location>
        <begin position="1"/>
        <end position="268"/>
    </location>
</feature>
<dbReference type="GO" id="GO:0005524">
    <property type="term" value="F:ATP binding"/>
    <property type="evidence" value="ECO:0007669"/>
    <property type="project" value="UniProtKB-KW"/>
</dbReference>
<dbReference type="SUPFAM" id="SSF52540">
    <property type="entry name" value="P-loop containing nucleoside triphosphate hydrolases"/>
    <property type="match status" value="1"/>
</dbReference>
<comment type="catalytic activity">
    <reaction evidence="11">
        <text>L-glutamine + H2O = L-glutamate + NH4(+)</text>
        <dbReference type="Rhea" id="RHEA:15889"/>
        <dbReference type="ChEBI" id="CHEBI:15377"/>
        <dbReference type="ChEBI" id="CHEBI:28938"/>
        <dbReference type="ChEBI" id="CHEBI:29985"/>
        <dbReference type="ChEBI" id="CHEBI:58359"/>
    </reaction>
</comment>
<dbReference type="HAMAP" id="MF_01227">
    <property type="entry name" value="PyrG"/>
    <property type="match status" value="1"/>
</dbReference>
<dbReference type="InterPro" id="IPR027417">
    <property type="entry name" value="P-loop_NTPase"/>
</dbReference>
<dbReference type="SUPFAM" id="SSF52317">
    <property type="entry name" value="Class I glutamine amidotransferase-like"/>
    <property type="match status" value="1"/>
</dbReference>
<evidence type="ECO:0000256" key="9">
    <source>
        <dbReference type="ARBA" id="ARBA00022975"/>
    </source>
</evidence>
<evidence type="ECO:0000259" key="12">
    <source>
        <dbReference type="Pfam" id="PF00117"/>
    </source>
</evidence>
<dbReference type="InterPro" id="IPR017926">
    <property type="entry name" value="GATASE"/>
</dbReference>
<comment type="function">
    <text evidence="11">Catalyzes the ATP-dependent amination of UTP to CTP with either L-glutamine or ammonia as the source of nitrogen. Regulates intracellular CTP levels through interactions with the four ribonucleotide triphosphates.</text>
</comment>
<dbReference type="PROSITE" id="PS51273">
    <property type="entry name" value="GATASE_TYPE_1"/>
    <property type="match status" value="1"/>
</dbReference>
<dbReference type="EMBL" id="LZYZ01000004">
    <property type="protein sequence ID" value="OOM12019.1"/>
    <property type="molecule type" value="Genomic_DNA"/>
</dbReference>
<evidence type="ECO:0000256" key="2">
    <source>
        <dbReference type="ARBA" id="ARBA00007533"/>
    </source>
</evidence>
<feature type="binding site" evidence="11">
    <location>
        <position position="225"/>
    </location>
    <ligand>
        <name>UTP</name>
        <dbReference type="ChEBI" id="CHEBI:46398"/>
    </ligand>
</feature>
<feature type="binding site" evidence="11">
    <location>
        <position position="142"/>
    </location>
    <ligand>
        <name>Mg(2+)</name>
        <dbReference type="ChEBI" id="CHEBI:18420"/>
    </ligand>
</feature>
<feature type="binding site" evidence="11">
    <location>
        <begin position="189"/>
        <end position="194"/>
    </location>
    <ligand>
        <name>CTP</name>
        <dbReference type="ChEBI" id="CHEBI:37563"/>
        <note>allosteric inhibitor</note>
    </ligand>
</feature>
<dbReference type="EC" id="6.3.4.2" evidence="11"/>
<dbReference type="GO" id="GO:0003883">
    <property type="term" value="F:CTP synthase activity"/>
    <property type="evidence" value="ECO:0007669"/>
    <property type="project" value="UniProtKB-UniRule"/>
</dbReference>
<feature type="binding site" evidence="11">
    <location>
        <position position="14"/>
    </location>
    <ligand>
        <name>CTP</name>
        <dbReference type="ChEBI" id="CHEBI:37563"/>
        <note>allosteric inhibitor</note>
    </ligand>
</feature>
<evidence type="ECO:0000256" key="6">
    <source>
        <dbReference type="ARBA" id="ARBA00022840"/>
    </source>
</evidence>
<dbReference type="GO" id="GO:0046872">
    <property type="term" value="F:metal ion binding"/>
    <property type="evidence" value="ECO:0007669"/>
    <property type="project" value="UniProtKB-KW"/>
</dbReference>
<evidence type="ECO:0000256" key="3">
    <source>
        <dbReference type="ARBA" id="ARBA00022598"/>
    </source>
</evidence>
<dbReference type="Gene3D" id="3.40.50.300">
    <property type="entry name" value="P-loop containing nucleotide triphosphate hydrolases"/>
    <property type="match status" value="1"/>
</dbReference>
<proteinExistence type="inferred from homology"/>
<evidence type="ECO:0000256" key="7">
    <source>
        <dbReference type="ARBA" id="ARBA00022842"/>
    </source>
</evidence>
<feature type="active site" evidence="11">
    <location>
        <position position="510"/>
    </location>
</feature>
<keyword evidence="3 11" id="KW-0436">Ligase</keyword>
<dbReference type="GO" id="GO:0019856">
    <property type="term" value="P:pyrimidine nucleobase biosynthetic process"/>
    <property type="evidence" value="ECO:0007669"/>
    <property type="project" value="TreeGrafter"/>
</dbReference>
<feature type="binding site" evidence="11">
    <location>
        <begin position="15"/>
        <end position="20"/>
    </location>
    <ligand>
        <name>ATP</name>
        <dbReference type="ChEBI" id="CHEBI:30616"/>
    </ligand>
</feature>
<feature type="binding site" evidence="11">
    <location>
        <position position="72"/>
    </location>
    <ligand>
        <name>Mg(2+)</name>
        <dbReference type="ChEBI" id="CHEBI:18420"/>
    </ligand>
</feature>
<dbReference type="FunFam" id="3.40.50.880:FF:000002">
    <property type="entry name" value="CTP synthase"/>
    <property type="match status" value="1"/>
</dbReference>
<comment type="pathway">
    <text evidence="1 11">Pyrimidine metabolism; CTP biosynthesis via de novo pathway; CTP from UDP: step 2/2.</text>
</comment>
<sequence length="534" mass="59466">MSTKYIFVTGGVVSGIGKGITAASLGRLLKNRGVKVSLQKFDPYLNVDPGTMSPYQHGEVFVTDDGAETDLDLGHYERFIDENLTQNSNVTTGKIYSSVIEKERRGEYLGGTVQVIPHITNAIKDKVYQAAKERDVDVIITEIGGTVGDIESQPFLEAIRQIKSEVGSDNVCYIHVTLVPYLGKAGELKTKPTQHSVKELRTIGIQPNIIVCRTEKELSDDIKGKIGLFCNIEGRSVIQNLDAEDLYEVPLMLHAEGLDNLVCEKLHLGCRDIENSEWIEMVNKIKNLKNNVKIALVGKYVELHDAYISVVEALSHGGYANNSKVEIKWVNAEEIETGDVNEILSDVDGILVPGGFGDRGIEGKISAIKYARENKIPFFGICLGMQCAVIEYARNVLGFEGANSSEINPNTKYPVIDLMNDQKDIENLGGTMRLGQYPCKLEEDTNSYEAYNSELISERHRHRYEFNNTYRQQIAEGGMKIVGTSPDGRLVEIVEIEDHPWYVAAQFHPELKSRPNKPHPLFTGFIKATLEKNN</sequence>
<dbReference type="PANTHER" id="PTHR11550">
    <property type="entry name" value="CTP SYNTHASE"/>
    <property type="match status" value="1"/>
</dbReference>
<dbReference type="FunFam" id="3.40.50.300:FF:000009">
    <property type="entry name" value="CTP synthase"/>
    <property type="match status" value="1"/>
</dbReference>
<feature type="active site" description="Nucleophile; for glutamine hydrolysis" evidence="11">
    <location>
        <position position="382"/>
    </location>
</feature>
<dbReference type="GO" id="GO:0005829">
    <property type="term" value="C:cytosol"/>
    <property type="evidence" value="ECO:0007669"/>
    <property type="project" value="TreeGrafter"/>
</dbReference>
<dbReference type="AlphaFoldDB" id="A0A1S8N681"/>
<dbReference type="InterPro" id="IPR017456">
    <property type="entry name" value="CTP_synthase_N"/>
</dbReference>
<feature type="binding site" evidence="11">
    <location>
        <position position="72"/>
    </location>
    <ligand>
        <name>ATP</name>
        <dbReference type="ChEBI" id="CHEBI:30616"/>
    </ligand>
</feature>
<feature type="active site" evidence="11">
    <location>
        <position position="508"/>
    </location>
</feature>
<comment type="miscellaneous">
    <text evidence="11">CTPSs have evolved a hybrid strategy for distinguishing between UTP and CTP. The overlapping regions of the product feedback inhibitory and substrate sites recognize a common feature in both compounds, the triphosphate moiety. To differentiate isosteric substrate and product pyrimidine rings, an additional pocket far from the expected kinase/ligase catalytic site, specifically recognizes the cytosine and ribose portions of the product inhibitor.</text>
</comment>
<dbReference type="NCBIfam" id="NF003792">
    <property type="entry name" value="PRK05380.1"/>
    <property type="match status" value="1"/>
</dbReference>
<dbReference type="CDD" id="cd03113">
    <property type="entry name" value="CTPS_N"/>
    <property type="match status" value="1"/>
</dbReference>
<comment type="subunit">
    <text evidence="11">Homotetramer.</text>
</comment>
<keyword evidence="4 11" id="KW-0479">Metal-binding</keyword>
<evidence type="ECO:0000256" key="5">
    <source>
        <dbReference type="ARBA" id="ARBA00022741"/>
    </source>
</evidence>
<reference evidence="14 15" key="1">
    <citation type="submission" date="2016-05" db="EMBL/GenBank/DDBJ databases">
        <title>Microbial solvent formation.</title>
        <authorList>
            <person name="Poehlein A."/>
            <person name="Montoya Solano J.D."/>
            <person name="Flitsch S."/>
            <person name="Krabben P."/>
            <person name="Duerre P."/>
            <person name="Daniel R."/>
        </authorList>
    </citation>
    <scope>NUCLEOTIDE SEQUENCE [LARGE SCALE GENOMIC DNA]</scope>
    <source>
        <strain evidence="14 15">L1-8</strain>
    </source>
</reference>
<dbReference type="InterPro" id="IPR029062">
    <property type="entry name" value="Class_I_gatase-like"/>
</dbReference>
<feature type="binding site" evidence="11">
    <location>
        <position position="463"/>
    </location>
    <ligand>
        <name>L-glutamine</name>
        <dbReference type="ChEBI" id="CHEBI:58359"/>
    </ligand>
</feature>
<dbReference type="Pfam" id="PF06418">
    <property type="entry name" value="CTP_synth_N"/>
    <property type="match status" value="1"/>
</dbReference>